<dbReference type="PANTHER" id="PTHR30005:SF14">
    <property type="entry name" value="EXOPOLYPHOSPHATASE"/>
    <property type="match status" value="1"/>
</dbReference>
<dbReference type="InterPro" id="IPR003695">
    <property type="entry name" value="Ppx_GppA_N"/>
</dbReference>
<evidence type="ECO:0000313" key="5">
    <source>
        <dbReference type="Proteomes" id="UP000032266"/>
    </source>
</evidence>
<dbReference type="Proteomes" id="UP000032266">
    <property type="component" value="Chromosome"/>
</dbReference>
<feature type="domain" description="Ppx/GppA phosphatase N-terminal" evidence="2">
    <location>
        <begin position="29"/>
        <end position="308"/>
    </location>
</feature>
<evidence type="ECO:0000259" key="2">
    <source>
        <dbReference type="Pfam" id="PF02541"/>
    </source>
</evidence>
<reference evidence="4 5" key="1">
    <citation type="submission" date="2014-01" db="EMBL/GenBank/DDBJ databases">
        <title>Full genme sequencing of cellulolytic bacterium Gynuella sunshinyii YC6258T gen. nov., sp. nov.</title>
        <authorList>
            <person name="Khan H."/>
            <person name="Chung E.J."/>
            <person name="Chung Y.R."/>
        </authorList>
    </citation>
    <scope>NUCLEOTIDE SEQUENCE [LARGE SCALE GENOMIC DNA]</scope>
    <source>
        <strain evidence="4 5">YC6258</strain>
    </source>
</reference>
<dbReference type="Pfam" id="PF02541">
    <property type="entry name" value="Ppx-GppA"/>
    <property type="match status" value="1"/>
</dbReference>
<dbReference type="SUPFAM" id="SSF53067">
    <property type="entry name" value="Actin-like ATPase domain"/>
    <property type="match status" value="2"/>
</dbReference>
<dbReference type="FunFam" id="3.30.420.40:FF:000023">
    <property type="entry name" value="Guanosine-5'-triphosphate,3'-diphosphate pyrophosphatase"/>
    <property type="match status" value="1"/>
</dbReference>
<accession>A0A0C5VWQ1</accession>
<evidence type="ECO:0000313" key="4">
    <source>
        <dbReference type="EMBL" id="AJQ97723.1"/>
    </source>
</evidence>
<dbReference type="GO" id="GO:0004309">
    <property type="term" value="F:exopolyphosphatase activity"/>
    <property type="evidence" value="ECO:0007669"/>
    <property type="project" value="UniProtKB-EC"/>
</dbReference>
<dbReference type="PATRIC" id="fig|1445510.3.peg.5653"/>
<dbReference type="STRING" id="1445510.YC6258_05695"/>
<dbReference type="CDD" id="cd24053">
    <property type="entry name" value="ASKHA_NBD_EcPPX-GppA-like"/>
    <property type="match status" value="1"/>
</dbReference>
<dbReference type="InterPro" id="IPR030673">
    <property type="entry name" value="PyroPPase_GppA_Ppx"/>
</dbReference>
<keyword evidence="5" id="KW-1185">Reference proteome</keyword>
<feature type="domain" description="Ppx/GppA phosphatase C-terminal" evidence="3">
    <location>
        <begin position="316"/>
        <end position="485"/>
    </location>
</feature>
<dbReference type="Pfam" id="PF21447">
    <property type="entry name" value="Ppx-GppA_III"/>
    <property type="match status" value="1"/>
</dbReference>
<dbReference type="AlphaFoldDB" id="A0A0C5VWQ1"/>
<dbReference type="HOGENOM" id="CLU_025908_4_0_6"/>
<dbReference type="OrthoDB" id="9793035at2"/>
<dbReference type="PANTHER" id="PTHR30005">
    <property type="entry name" value="EXOPOLYPHOSPHATASE"/>
    <property type="match status" value="1"/>
</dbReference>
<dbReference type="Gene3D" id="1.10.3210.10">
    <property type="entry name" value="Hypothetical protein af1432"/>
    <property type="match status" value="1"/>
</dbReference>
<protein>
    <submittedName>
        <fullName evidence="4">Exopolyphosphatase</fullName>
        <ecNumber evidence="4">3.6.1.11</ecNumber>
    </submittedName>
</protein>
<keyword evidence="1 4" id="KW-0378">Hydrolase</keyword>
<gene>
    <name evidence="4" type="ORF">YC6258_05695</name>
</gene>
<proteinExistence type="predicted"/>
<dbReference type="PIRSF" id="PIRSF001267">
    <property type="entry name" value="Pyrophosphatase_GppA_Ppx"/>
    <property type="match status" value="1"/>
</dbReference>
<dbReference type="RefSeq" id="WP_044619392.1">
    <property type="nucleotide sequence ID" value="NZ_CP007142.1"/>
</dbReference>
<dbReference type="Gene3D" id="3.30.420.40">
    <property type="match status" value="1"/>
</dbReference>
<dbReference type="EC" id="3.6.1.11" evidence="4"/>
<dbReference type="KEGG" id="gsn:YC6258_05695"/>
<dbReference type="Gene3D" id="3.30.420.150">
    <property type="entry name" value="Exopolyphosphatase. Domain 2"/>
    <property type="match status" value="1"/>
</dbReference>
<dbReference type="SUPFAM" id="SSF109604">
    <property type="entry name" value="HD-domain/PDEase-like"/>
    <property type="match status" value="1"/>
</dbReference>
<dbReference type="GO" id="GO:0006798">
    <property type="term" value="P:polyphosphate catabolic process"/>
    <property type="evidence" value="ECO:0007669"/>
    <property type="project" value="TreeGrafter"/>
</dbReference>
<sequence>MFNLSKLFKSVPETLAAVDLGSNSFHMIIAHWQNDSPVIIDRIKEPVRLGFGLQDDGSLSDEAVQRAMECLQRFGERLRSVDAGSVRIVGTKTLRSINNASEFLTDAQARLGHPVEIISGEEEARLIYLGVAQAIEPGKDRRIVMDIGGGSTEVIIGRGMDPEIKESLNMGCVALTKRFFGDGKISRKAIKKARVACLQELEPVRDDLLDLGWSECIGASGSIKSVAEVCTELGWTTGEIHRQNITDLIDQFAEHGNIDLSMKGLSADRQPVFFGGLIVLSALFESLQLETMVASDWALREGLLFDLKGRFEHKDIRDDSINKLVARYHVVSPRVGQIEKTVEDFLPQVTGDWELNPEESLQLLKWAARIFLIGLDITHSDYHKHGAYIAENVDLAGFSRSEQAQLSALVLSHRKRFPVKKFPMDNEPLLRLSIIFRLAVIFNRARRNIPLPEIKLVAKDKQLSLNVSTEWLENNSLTLADLENEVRYLSQTGYSLFLNDSVDDNAAS</sequence>
<evidence type="ECO:0000256" key="1">
    <source>
        <dbReference type="ARBA" id="ARBA00022801"/>
    </source>
</evidence>
<organism evidence="4 5">
    <name type="scientific">Gynuella sunshinyii YC6258</name>
    <dbReference type="NCBI Taxonomy" id="1445510"/>
    <lineage>
        <taxon>Bacteria</taxon>
        <taxon>Pseudomonadati</taxon>
        <taxon>Pseudomonadota</taxon>
        <taxon>Gammaproteobacteria</taxon>
        <taxon>Oceanospirillales</taxon>
        <taxon>Saccharospirillaceae</taxon>
        <taxon>Gynuella</taxon>
    </lineage>
</organism>
<dbReference type="InterPro" id="IPR050273">
    <property type="entry name" value="GppA/Ppx_hydrolase"/>
</dbReference>
<dbReference type="InterPro" id="IPR043129">
    <property type="entry name" value="ATPase_NBD"/>
</dbReference>
<dbReference type="EMBL" id="CP007142">
    <property type="protein sequence ID" value="AJQ97723.1"/>
    <property type="molecule type" value="Genomic_DNA"/>
</dbReference>
<name>A0A0C5VWQ1_9GAMM</name>
<evidence type="ECO:0000259" key="3">
    <source>
        <dbReference type="Pfam" id="PF21447"/>
    </source>
</evidence>
<dbReference type="InterPro" id="IPR048950">
    <property type="entry name" value="Ppx_GppA_C"/>
</dbReference>